<evidence type="ECO:0000313" key="4">
    <source>
        <dbReference type="Proteomes" id="UP000800981"/>
    </source>
</evidence>
<dbReference type="SMART" id="SM00347">
    <property type="entry name" value="HTH_MARR"/>
    <property type="match status" value="1"/>
</dbReference>
<dbReference type="InterPro" id="IPR036388">
    <property type="entry name" value="WH-like_DNA-bd_sf"/>
</dbReference>
<dbReference type="Pfam" id="PF12802">
    <property type="entry name" value="MarR_2"/>
    <property type="match status" value="1"/>
</dbReference>
<dbReference type="Gene3D" id="1.10.10.10">
    <property type="entry name" value="Winged helix-like DNA-binding domain superfamily/Winged helix DNA-binding domain"/>
    <property type="match status" value="1"/>
</dbReference>
<organism evidence="3 4">
    <name type="scientific">Motilibacter deserti</name>
    <dbReference type="NCBI Taxonomy" id="2714956"/>
    <lineage>
        <taxon>Bacteria</taxon>
        <taxon>Bacillati</taxon>
        <taxon>Actinomycetota</taxon>
        <taxon>Actinomycetes</taxon>
        <taxon>Motilibacterales</taxon>
        <taxon>Motilibacteraceae</taxon>
        <taxon>Motilibacter</taxon>
    </lineage>
</organism>
<dbReference type="SMART" id="SM00418">
    <property type="entry name" value="HTH_ARSR"/>
    <property type="match status" value="1"/>
</dbReference>
<dbReference type="EMBL" id="JAANNP010000037">
    <property type="protein sequence ID" value="NHC15561.1"/>
    <property type="molecule type" value="Genomic_DNA"/>
</dbReference>
<dbReference type="InterPro" id="IPR001845">
    <property type="entry name" value="HTH_ArsR_DNA-bd_dom"/>
</dbReference>
<dbReference type="InterPro" id="IPR039422">
    <property type="entry name" value="MarR/SlyA-like"/>
</dbReference>
<reference evidence="3 4" key="1">
    <citation type="submission" date="2020-03" db="EMBL/GenBank/DDBJ databases">
        <title>Two novel Motilibacter sp.</title>
        <authorList>
            <person name="Liu S."/>
        </authorList>
    </citation>
    <scope>NUCLEOTIDE SEQUENCE [LARGE SCALE GENOMIC DNA]</scope>
    <source>
        <strain evidence="3 4">E257</strain>
    </source>
</reference>
<dbReference type="PANTHER" id="PTHR33164">
    <property type="entry name" value="TRANSCRIPTIONAL REGULATOR, MARR FAMILY"/>
    <property type="match status" value="1"/>
</dbReference>
<feature type="domain" description="HTH marR-type" evidence="1">
    <location>
        <begin position="57"/>
        <end position="153"/>
    </location>
</feature>
<dbReference type="InterPro" id="IPR000835">
    <property type="entry name" value="HTH_MarR-typ"/>
</dbReference>
<dbReference type="InterPro" id="IPR011991">
    <property type="entry name" value="ArsR-like_HTH"/>
</dbReference>
<dbReference type="InterPro" id="IPR036390">
    <property type="entry name" value="WH_DNA-bd_sf"/>
</dbReference>
<comment type="caution">
    <text evidence="3">The sequence shown here is derived from an EMBL/GenBank/DDBJ whole genome shotgun (WGS) entry which is preliminary data.</text>
</comment>
<keyword evidence="4" id="KW-1185">Reference proteome</keyword>
<protein>
    <submittedName>
        <fullName evidence="3">Winged helix-turn-helix transcriptional regulator</fullName>
    </submittedName>
</protein>
<accession>A0ABX0GZL6</accession>
<evidence type="ECO:0000313" key="3">
    <source>
        <dbReference type="EMBL" id="NHC15561.1"/>
    </source>
</evidence>
<evidence type="ECO:0000259" key="1">
    <source>
        <dbReference type="SMART" id="SM00347"/>
    </source>
</evidence>
<dbReference type="Proteomes" id="UP000800981">
    <property type="component" value="Unassembled WGS sequence"/>
</dbReference>
<gene>
    <name evidence="3" type="ORF">G9H71_17410</name>
</gene>
<name>A0ABX0GZL6_9ACTN</name>
<dbReference type="SUPFAM" id="SSF46785">
    <property type="entry name" value="Winged helix' DNA-binding domain"/>
    <property type="match status" value="1"/>
</dbReference>
<dbReference type="CDD" id="cd00090">
    <property type="entry name" value="HTH_ARSR"/>
    <property type="match status" value="1"/>
</dbReference>
<evidence type="ECO:0000259" key="2">
    <source>
        <dbReference type="SMART" id="SM00418"/>
    </source>
</evidence>
<proteinExistence type="predicted"/>
<feature type="domain" description="HTH arsR-type" evidence="2">
    <location>
        <begin position="54"/>
        <end position="135"/>
    </location>
</feature>
<sequence length="179" mass="19868">MHRGESARVRRRIHVRDGRCRVPDPLPLEDDPVLLLAAGSAGLNAKVTSRLEDAGFRSLRPSHGYLVQHLIEGPKTIGQLAELLGMSQQGASKSVAELEELGYVERHRGEDARVRRVELTDHGWAAVETARAARRDLRRALRRRLGGEAYEELRAALLDVATWSGGMEALETHSLRQDA</sequence>
<dbReference type="PANTHER" id="PTHR33164:SF99">
    <property type="entry name" value="MARR FAMILY REGULATORY PROTEIN"/>
    <property type="match status" value="1"/>
</dbReference>